<proteinExistence type="predicted"/>
<dbReference type="Gene3D" id="1.20.58.320">
    <property type="entry name" value="TPR-like"/>
    <property type="match status" value="1"/>
</dbReference>
<name>A0A364JXZ2_9HYPH</name>
<dbReference type="Pfam" id="PF06041">
    <property type="entry name" value="DUF924"/>
    <property type="match status" value="1"/>
</dbReference>
<gene>
    <name evidence="1" type="ORF">C7374_102321</name>
</gene>
<keyword evidence="2" id="KW-1185">Reference proteome</keyword>
<dbReference type="EMBL" id="QLMK01000002">
    <property type="protein sequence ID" value="RAK32315.1"/>
    <property type="molecule type" value="Genomic_DNA"/>
</dbReference>
<dbReference type="Gene3D" id="1.25.40.10">
    <property type="entry name" value="Tetratricopeptide repeat domain"/>
    <property type="match status" value="1"/>
</dbReference>
<evidence type="ECO:0000313" key="2">
    <source>
        <dbReference type="Proteomes" id="UP000249453"/>
    </source>
</evidence>
<reference evidence="1 2" key="1">
    <citation type="submission" date="2018-06" db="EMBL/GenBank/DDBJ databases">
        <title>Genomic Encyclopedia of Type Strains, Phase IV (KMG-IV): sequencing the most valuable type-strain genomes for metagenomic binning, comparative biology and taxonomic classification.</title>
        <authorList>
            <person name="Goeker M."/>
        </authorList>
    </citation>
    <scope>NUCLEOTIDE SEQUENCE [LARGE SCALE GENOMIC DNA]</scope>
    <source>
        <strain evidence="1 2">DSM 26720</strain>
    </source>
</reference>
<comment type="caution">
    <text evidence="1">The sequence shown here is derived from an EMBL/GenBank/DDBJ whole genome shotgun (WGS) entry which is preliminary data.</text>
</comment>
<dbReference type="InterPro" id="IPR010323">
    <property type="entry name" value="DUF924"/>
</dbReference>
<accession>A0A364JXZ2</accession>
<dbReference type="OrthoDB" id="7593450at2"/>
<dbReference type="InterPro" id="IPR011990">
    <property type="entry name" value="TPR-like_helical_dom_sf"/>
</dbReference>
<evidence type="ECO:0000313" key="1">
    <source>
        <dbReference type="EMBL" id="RAK32315.1"/>
    </source>
</evidence>
<dbReference type="Proteomes" id="UP000249453">
    <property type="component" value="Unassembled WGS sequence"/>
</dbReference>
<dbReference type="SUPFAM" id="SSF48452">
    <property type="entry name" value="TPR-like"/>
    <property type="match status" value="1"/>
</dbReference>
<dbReference type="RefSeq" id="WP_111574546.1">
    <property type="nucleotide sequence ID" value="NZ_JBHEEY010000003.1"/>
</dbReference>
<organism evidence="1 2">
    <name type="scientific">Falsochrobactrum ovis</name>
    <dbReference type="NCBI Taxonomy" id="1293442"/>
    <lineage>
        <taxon>Bacteria</taxon>
        <taxon>Pseudomonadati</taxon>
        <taxon>Pseudomonadota</taxon>
        <taxon>Alphaproteobacteria</taxon>
        <taxon>Hyphomicrobiales</taxon>
        <taxon>Brucellaceae</taxon>
        <taxon>Falsochrobactrum</taxon>
    </lineage>
</organism>
<sequence>MAIQPKDVLDFWFSAPMRANWFEKNEAIDTQIREKFLLAYEDARNDKMERWKQQAESALALTIIFDQFPRNMFRRSPRAFESDGLARDIAIQALDHDFDQQLTAEQRQFLYLPLMHSENLADQRRSVELYEKLADPLSLDFARQHLEIIERFNRFPHRNQVLGRESTPEEIEFLKHHAGF</sequence>
<protein>
    <submittedName>
        <fullName evidence="1">Uncharacterized protein (DUF924 family)</fullName>
    </submittedName>
</protein>
<dbReference type="AlphaFoldDB" id="A0A364JXZ2"/>